<keyword evidence="1" id="KW-0732">Signal</keyword>
<dbReference type="Pfam" id="PF05448">
    <property type="entry name" value="AXE1"/>
    <property type="match status" value="1"/>
</dbReference>
<proteinExistence type="predicted"/>
<feature type="signal peptide" evidence="1">
    <location>
        <begin position="1"/>
        <end position="25"/>
    </location>
</feature>
<dbReference type="PANTHER" id="PTHR22946">
    <property type="entry name" value="DIENELACTONE HYDROLASE DOMAIN-CONTAINING PROTEIN-RELATED"/>
    <property type="match status" value="1"/>
</dbReference>
<keyword evidence="4" id="KW-1185">Reference proteome</keyword>
<dbReference type="InterPro" id="IPR029058">
    <property type="entry name" value="AB_hydrolase_fold"/>
</dbReference>
<gene>
    <name evidence="3" type="ORF">DYBT9275_00302</name>
</gene>
<dbReference type="PANTHER" id="PTHR22946:SF8">
    <property type="entry name" value="ACETYL XYLAN ESTERASE DOMAIN-CONTAINING PROTEIN"/>
    <property type="match status" value="1"/>
</dbReference>
<dbReference type="AlphaFoldDB" id="A0A916J769"/>
<dbReference type="Proteomes" id="UP000680038">
    <property type="component" value="Unassembled WGS sequence"/>
</dbReference>
<evidence type="ECO:0000259" key="2">
    <source>
        <dbReference type="Pfam" id="PF05448"/>
    </source>
</evidence>
<dbReference type="SUPFAM" id="SSF53474">
    <property type="entry name" value="alpha/beta-Hydrolases"/>
    <property type="match status" value="1"/>
</dbReference>
<feature type="domain" description="Acetyl xylan esterase" evidence="2">
    <location>
        <begin position="101"/>
        <end position="262"/>
    </location>
</feature>
<dbReference type="RefSeq" id="WP_215237091.1">
    <property type="nucleotide sequence ID" value="NZ_CAJRAF010000001.1"/>
</dbReference>
<sequence>MIPSLLKIKRTFIILVLFLSGSVHAFCCFITVPDSLPGVFNAEKVDLTEKALRYKASVQYQKCMLPQTPDELKAYLKKVREKVILKSGVVITPDLPLHYQETGSRQLSGYTIKNVTFQAREGIYTTANLYVPDGKGKFPAVIAMHGHWADGKTNPVVQALGHTLALNGYVCLVVDAWGAGERTTEHGVQEYHGANLGASLLNIGETLLGAQLSDNIRGVDLLTSLPYVNPEKIGATGASGGGNQTMWLAAIDQRIKAAMPVVSVGTFESYIMRSNCVCELLPEGLTFTEEAGILGLIAPRALKICNALHDSNPTFMPAEMLRSYENVKPVFALHNAYDKLSYQLFNTGHGYWPDMRETMVGWFDLELAGKGSGMPKKEIPFDLQPDWSLMVYPKGQRVKNVMGIAEHCRNTGAVLKSATVEANADKKRSELRQLIKLGELPDVKEANTIETVKGWERVVLETSDNRLIPVLYHAPGKGVSEVSVVLNPKGKELITADTYENLLLAGKGVLVLDLWGTGEVASQSAATFDKGLVAFHTLSRASLWLGSTVMAEWVKDLAIAVKYVRSQNKGIVVSVVAEKEAGVAALIYASLEGKIERIDLKATPVSYVFDQRETIDYYSMAIHIPGFLKWGDVSLLTALSNTKVSFSDSRSMSGRKTSEKELLQYRQEYSGYIKDFKSNAYADFR</sequence>
<evidence type="ECO:0000313" key="3">
    <source>
        <dbReference type="EMBL" id="CAG4989494.1"/>
    </source>
</evidence>
<dbReference type="EMBL" id="CAJRAF010000001">
    <property type="protein sequence ID" value="CAG4989494.1"/>
    <property type="molecule type" value="Genomic_DNA"/>
</dbReference>
<organism evidence="3 4">
    <name type="scientific">Dyadobacter helix</name>
    <dbReference type="NCBI Taxonomy" id="2822344"/>
    <lineage>
        <taxon>Bacteria</taxon>
        <taxon>Pseudomonadati</taxon>
        <taxon>Bacteroidota</taxon>
        <taxon>Cytophagia</taxon>
        <taxon>Cytophagales</taxon>
        <taxon>Spirosomataceae</taxon>
        <taxon>Dyadobacter</taxon>
    </lineage>
</organism>
<protein>
    <recommendedName>
        <fullName evidence="2">Acetyl xylan esterase domain-containing protein</fullName>
    </recommendedName>
</protein>
<evidence type="ECO:0000256" key="1">
    <source>
        <dbReference type="SAM" id="SignalP"/>
    </source>
</evidence>
<evidence type="ECO:0000313" key="4">
    <source>
        <dbReference type="Proteomes" id="UP000680038"/>
    </source>
</evidence>
<reference evidence="3" key="1">
    <citation type="submission" date="2021-04" db="EMBL/GenBank/DDBJ databases">
        <authorList>
            <person name="Rodrigo-Torres L."/>
            <person name="Arahal R. D."/>
            <person name="Lucena T."/>
        </authorList>
    </citation>
    <scope>NUCLEOTIDE SEQUENCE</scope>
    <source>
        <strain evidence="3">CECT 9275</strain>
    </source>
</reference>
<dbReference type="Gene3D" id="3.40.50.1820">
    <property type="entry name" value="alpha/beta hydrolase"/>
    <property type="match status" value="2"/>
</dbReference>
<dbReference type="InterPro" id="IPR050261">
    <property type="entry name" value="FrsA_esterase"/>
</dbReference>
<dbReference type="InterPro" id="IPR008391">
    <property type="entry name" value="AXE1_dom"/>
</dbReference>
<name>A0A916J769_9BACT</name>
<accession>A0A916J769</accession>
<feature type="chain" id="PRO_5037931775" description="Acetyl xylan esterase domain-containing protein" evidence="1">
    <location>
        <begin position="26"/>
        <end position="685"/>
    </location>
</feature>
<comment type="caution">
    <text evidence="3">The sequence shown here is derived from an EMBL/GenBank/DDBJ whole genome shotgun (WGS) entry which is preliminary data.</text>
</comment>